<organism evidence="5 6">
    <name type="scientific">Aspergillus mulundensis</name>
    <dbReference type="NCBI Taxonomy" id="1810919"/>
    <lineage>
        <taxon>Eukaryota</taxon>
        <taxon>Fungi</taxon>
        <taxon>Dikarya</taxon>
        <taxon>Ascomycota</taxon>
        <taxon>Pezizomycotina</taxon>
        <taxon>Eurotiomycetes</taxon>
        <taxon>Eurotiomycetidae</taxon>
        <taxon>Eurotiales</taxon>
        <taxon>Aspergillaceae</taxon>
        <taxon>Aspergillus</taxon>
        <taxon>Aspergillus subgen. Nidulantes</taxon>
    </lineage>
</organism>
<dbReference type="STRING" id="1810919.A0A3D8R4E8"/>
<evidence type="ECO:0000259" key="3">
    <source>
        <dbReference type="Pfam" id="PF24809"/>
    </source>
</evidence>
<protein>
    <submittedName>
        <fullName evidence="5">Uncharacterized protein</fullName>
    </submittedName>
</protein>
<feature type="domain" description="Nephrocystin 3-like N-terminal" evidence="4">
    <location>
        <begin position="257"/>
        <end position="291"/>
    </location>
</feature>
<dbReference type="RefSeq" id="XP_026600627.1">
    <property type="nucleotide sequence ID" value="XM_026750614.1"/>
</dbReference>
<reference evidence="5 6" key="1">
    <citation type="journal article" date="2018" name="IMA Fungus">
        <title>IMA Genome-F 9: Draft genome sequence of Annulohypoxylon stygium, Aspergillus mulundensis, Berkeleyomyces basicola (syn. Thielaviopsis basicola), Ceratocystis smalleyi, two Cercospora beticola strains, Coleophoma cylindrospora, Fusarium fracticaudum, Phialophora cf. hyalina, and Morchella septimelata.</title>
        <authorList>
            <person name="Wingfield B.D."/>
            <person name="Bills G.F."/>
            <person name="Dong Y."/>
            <person name="Huang W."/>
            <person name="Nel W.J."/>
            <person name="Swalarsk-Parry B.S."/>
            <person name="Vaghefi N."/>
            <person name="Wilken P.M."/>
            <person name="An Z."/>
            <person name="de Beer Z.W."/>
            <person name="De Vos L."/>
            <person name="Chen L."/>
            <person name="Duong T.A."/>
            <person name="Gao Y."/>
            <person name="Hammerbacher A."/>
            <person name="Kikkert J.R."/>
            <person name="Li Y."/>
            <person name="Li H."/>
            <person name="Li K."/>
            <person name="Li Q."/>
            <person name="Liu X."/>
            <person name="Ma X."/>
            <person name="Naidoo K."/>
            <person name="Pethybridge S.J."/>
            <person name="Sun J."/>
            <person name="Steenkamp E.T."/>
            <person name="van der Nest M.A."/>
            <person name="van Wyk S."/>
            <person name="Wingfield M.J."/>
            <person name="Xiong C."/>
            <person name="Yue Q."/>
            <person name="Zhang X."/>
        </authorList>
    </citation>
    <scope>NUCLEOTIDE SEQUENCE [LARGE SCALE GENOMIC DNA]</scope>
    <source>
        <strain evidence="5 6">DSM 5745</strain>
    </source>
</reference>
<dbReference type="EMBL" id="PVWQ01000011">
    <property type="protein sequence ID" value="RDW68838.1"/>
    <property type="molecule type" value="Genomic_DNA"/>
</dbReference>
<dbReference type="Gene3D" id="1.25.40.20">
    <property type="entry name" value="Ankyrin repeat-containing domain"/>
    <property type="match status" value="1"/>
</dbReference>
<dbReference type="PANTHER" id="PTHR10039:SF14">
    <property type="entry name" value="NACHT DOMAIN-CONTAINING PROTEIN"/>
    <property type="match status" value="1"/>
</dbReference>
<evidence type="ECO:0000256" key="1">
    <source>
        <dbReference type="ARBA" id="ARBA00022737"/>
    </source>
</evidence>
<dbReference type="Proteomes" id="UP000256690">
    <property type="component" value="Unassembled WGS sequence"/>
</dbReference>
<dbReference type="InterPro" id="IPR056884">
    <property type="entry name" value="NPHP3-like_N"/>
</dbReference>
<dbReference type="Pfam" id="PF24883">
    <property type="entry name" value="NPHP3_N"/>
    <property type="match status" value="2"/>
</dbReference>
<dbReference type="Gene3D" id="3.40.50.300">
    <property type="entry name" value="P-loop containing nucleotide triphosphate hydrolases"/>
    <property type="match status" value="1"/>
</dbReference>
<keyword evidence="1" id="KW-0677">Repeat</keyword>
<dbReference type="GeneID" id="38118968"/>
<feature type="domain" description="DUF7708" evidence="3">
    <location>
        <begin position="65"/>
        <end position="198"/>
    </location>
</feature>
<dbReference type="InterPro" id="IPR036770">
    <property type="entry name" value="Ankyrin_rpt-contain_sf"/>
</dbReference>
<dbReference type="OrthoDB" id="21416at2759"/>
<dbReference type="Pfam" id="PF22939">
    <property type="entry name" value="WHD_GPIID"/>
    <property type="match status" value="1"/>
</dbReference>
<evidence type="ECO:0000259" key="2">
    <source>
        <dbReference type="Pfam" id="PF22939"/>
    </source>
</evidence>
<dbReference type="Pfam" id="PF24809">
    <property type="entry name" value="DUF7708"/>
    <property type="match status" value="1"/>
</dbReference>
<dbReference type="InterPro" id="IPR054471">
    <property type="entry name" value="GPIID_WHD"/>
</dbReference>
<feature type="domain" description="GPI inositol-deacylase winged helix" evidence="2">
    <location>
        <begin position="545"/>
        <end position="619"/>
    </location>
</feature>
<dbReference type="SUPFAM" id="SSF48403">
    <property type="entry name" value="Ankyrin repeat"/>
    <property type="match status" value="1"/>
</dbReference>
<feature type="domain" description="Nephrocystin 3-like N-terminal" evidence="4">
    <location>
        <begin position="302"/>
        <end position="430"/>
    </location>
</feature>
<dbReference type="SUPFAM" id="SSF52540">
    <property type="entry name" value="P-loop containing nucleoside triphosphate hydrolases"/>
    <property type="match status" value="1"/>
</dbReference>
<evidence type="ECO:0000259" key="4">
    <source>
        <dbReference type="Pfam" id="PF24883"/>
    </source>
</evidence>
<proteinExistence type="predicted"/>
<gene>
    <name evidence="5" type="ORF">DSM5745_08598</name>
</gene>
<dbReference type="AlphaFoldDB" id="A0A3D8R4E8"/>
<evidence type="ECO:0000313" key="5">
    <source>
        <dbReference type="EMBL" id="RDW68838.1"/>
    </source>
</evidence>
<dbReference type="InterPro" id="IPR027417">
    <property type="entry name" value="P-loop_NTPase"/>
</dbReference>
<sequence>MAATNSLIQSAFQAAMDEFKTNLDNDKLYAEILAVKSIDEVYDLTDKLQAEQGKKGQLRHLAKIEPFLNRLREYAGVIEVFLQVQPDIMALIWGPIKLLLQWSSVLTQSFDAIVSAAGDIGLLLPEFQEVTVLFSQNTRLYDVLVLFFKDILDFYQVGLKFFSMARWKYFFEALWPRKRDYINMVKTHIERHTLLMRNEVRLEHIREEHEARLKALEHFKATERSHQLQQYHAIKTDFNPRTYGDKLNWYRGRVCKGTGTWLLREDAFKKWTDVANTGPRVLWIQGIPGAGLYLPISVLVVADGASGKTFLAGTAIDQAQAIGLTAFAFLTHNLISSTSALTVLHSLMFQLAGQNEGLQGVICHSVHEHTKSDIKLTTALLKSLLNCVGPVFFIIDGVDEIDMVERRILLQHLLDLSRDCTAMRLLISSRREDDIVAMLESNSESVRVNERNKESIQAYVDDQVKHLFASNGFPSGLRDKFTQSMSGLATQAKGMFLYVRIVLDGIDMLSDVSEIHDYMTVLPQSLDEAYKRVITRIKKLRQPLRDKAWKILGWVGCSPTPLTSQELAHALAIQPESLEPARATYVAPNLGMLCGPIVEIVDGYVQFVHFTVKEYLFTPDEDIPAHISLADATLDLANRCITLLCQRHYDPGVVDDDAQFASMMLNGCYNLHYFATNHWLALIENYIGLVGNVNVSDQLLHHVRLLMCERGNPGYAAEREAFAEPAYLRLFQQNHPDIYKYLLNSSQFRERCSKIGYHVVKDDSWRDLDPLDVVNTSTRLHRKLTNLICPRNSHKANCCCNAVYQCFGTRPLKCGFLLCPFQRHGFESIAELAQHEMSHSRAWKCEVSGCEYEKTGFLSENMRGQHLRKAHRDTAPNANIEQENLTEPEIGPILIDLIKKDQVATAEAVLQGVKLDNMRREDNYRLRWALGKFGSIAMLELFNIPQPEFVTDNPTFLEACERRDPAIIEWLLNHGCGLMRCNTLAMAALIRSTSPEIYTLTRQSIKSELSQGIHKTNSGIYIKSLLWDCFHTDLIAASSRITEREEYLISLWDTFRLDMNFKSRQYSLALSNVARTTCSIPLGQALLKYGARLEKENEAMVSPLCFATRKSSAENAEFVRFLLFAGANPDATDRVDRKRKRKDTKASDGICAREMSRWLGVSWTQLVAQAAEYRKGL</sequence>
<evidence type="ECO:0000313" key="6">
    <source>
        <dbReference type="Proteomes" id="UP000256690"/>
    </source>
</evidence>
<dbReference type="PANTHER" id="PTHR10039">
    <property type="entry name" value="AMELOGENIN"/>
    <property type="match status" value="1"/>
</dbReference>
<keyword evidence="6" id="KW-1185">Reference proteome</keyword>
<accession>A0A3D8R4E8</accession>
<dbReference type="InterPro" id="IPR056125">
    <property type="entry name" value="DUF7708"/>
</dbReference>
<name>A0A3D8R4E8_9EURO</name>
<comment type="caution">
    <text evidence="5">The sequence shown here is derived from an EMBL/GenBank/DDBJ whole genome shotgun (WGS) entry which is preliminary data.</text>
</comment>